<keyword evidence="1" id="KW-1133">Transmembrane helix</keyword>
<name>A2EQC5_TRIV3</name>
<accession>A2EQC5</accession>
<proteinExistence type="predicted"/>
<evidence type="ECO:0000313" key="3">
    <source>
        <dbReference type="Proteomes" id="UP000001542"/>
    </source>
</evidence>
<dbReference type="VEuPathDB" id="TrichDB:TVAG_151280"/>
<organism evidence="2 3">
    <name type="scientific">Trichomonas vaginalis (strain ATCC PRA-98 / G3)</name>
    <dbReference type="NCBI Taxonomy" id="412133"/>
    <lineage>
        <taxon>Eukaryota</taxon>
        <taxon>Metamonada</taxon>
        <taxon>Parabasalia</taxon>
        <taxon>Trichomonadida</taxon>
        <taxon>Trichomonadidae</taxon>
        <taxon>Trichomonas</taxon>
    </lineage>
</organism>
<reference evidence="2" key="2">
    <citation type="journal article" date="2007" name="Science">
        <title>Draft genome sequence of the sexually transmitted pathogen Trichomonas vaginalis.</title>
        <authorList>
            <person name="Carlton J.M."/>
            <person name="Hirt R.P."/>
            <person name="Silva J.C."/>
            <person name="Delcher A.L."/>
            <person name="Schatz M."/>
            <person name="Zhao Q."/>
            <person name="Wortman J.R."/>
            <person name="Bidwell S.L."/>
            <person name="Alsmark U.C.M."/>
            <person name="Besteiro S."/>
            <person name="Sicheritz-Ponten T."/>
            <person name="Noel C.J."/>
            <person name="Dacks J.B."/>
            <person name="Foster P.G."/>
            <person name="Simillion C."/>
            <person name="Van de Peer Y."/>
            <person name="Miranda-Saavedra D."/>
            <person name="Barton G.J."/>
            <person name="Westrop G.D."/>
            <person name="Mueller S."/>
            <person name="Dessi D."/>
            <person name="Fiori P.L."/>
            <person name="Ren Q."/>
            <person name="Paulsen I."/>
            <person name="Zhang H."/>
            <person name="Bastida-Corcuera F.D."/>
            <person name="Simoes-Barbosa A."/>
            <person name="Brown M.T."/>
            <person name="Hayes R.D."/>
            <person name="Mukherjee M."/>
            <person name="Okumura C.Y."/>
            <person name="Schneider R."/>
            <person name="Smith A.J."/>
            <person name="Vanacova S."/>
            <person name="Villalvazo M."/>
            <person name="Haas B.J."/>
            <person name="Pertea M."/>
            <person name="Feldblyum T.V."/>
            <person name="Utterback T.R."/>
            <person name="Shu C.L."/>
            <person name="Osoegawa K."/>
            <person name="de Jong P.J."/>
            <person name="Hrdy I."/>
            <person name="Horvathova L."/>
            <person name="Zubacova Z."/>
            <person name="Dolezal P."/>
            <person name="Malik S.B."/>
            <person name="Logsdon J.M. Jr."/>
            <person name="Henze K."/>
            <person name="Gupta A."/>
            <person name="Wang C.C."/>
            <person name="Dunne R.L."/>
            <person name="Upcroft J.A."/>
            <person name="Upcroft P."/>
            <person name="White O."/>
            <person name="Salzberg S.L."/>
            <person name="Tang P."/>
            <person name="Chiu C.-H."/>
            <person name="Lee Y.-S."/>
            <person name="Embley T.M."/>
            <person name="Coombs G.H."/>
            <person name="Mottram J.C."/>
            <person name="Tachezy J."/>
            <person name="Fraser-Liggett C.M."/>
            <person name="Johnson P.J."/>
        </authorList>
    </citation>
    <scope>NUCLEOTIDE SEQUENCE [LARGE SCALE GENOMIC DNA]</scope>
    <source>
        <strain evidence="2">G3</strain>
    </source>
</reference>
<reference evidence="2" key="1">
    <citation type="submission" date="2006-10" db="EMBL/GenBank/DDBJ databases">
        <authorList>
            <person name="Amadeo P."/>
            <person name="Zhao Q."/>
            <person name="Wortman J."/>
            <person name="Fraser-Liggett C."/>
            <person name="Carlton J."/>
        </authorList>
    </citation>
    <scope>NUCLEOTIDE SEQUENCE</scope>
    <source>
        <strain evidence="2">G3</strain>
    </source>
</reference>
<dbReference type="InParanoid" id="A2EQC5"/>
<feature type="transmembrane region" description="Helical" evidence="1">
    <location>
        <begin position="21"/>
        <end position="41"/>
    </location>
</feature>
<dbReference type="AlphaFoldDB" id="A2EQC5"/>
<keyword evidence="1" id="KW-0812">Transmembrane</keyword>
<dbReference type="Proteomes" id="UP000001542">
    <property type="component" value="Unassembled WGS sequence"/>
</dbReference>
<dbReference type="VEuPathDB" id="TrichDB:TVAGG3_0726630"/>
<evidence type="ECO:0000256" key="1">
    <source>
        <dbReference type="SAM" id="Phobius"/>
    </source>
</evidence>
<gene>
    <name evidence="2" type="ORF">TVAG_151280</name>
</gene>
<feature type="transmembrane region" description="Helical" evidence="1">
    <location>
        <begin position="53"/>
        <end position="77"/>
    </location>
</feature>
<dbReference type="EMBL" id="DS113456">
    <property type="protein sequence ID" value="EAY05141.1"/>
    <property type="molecule type" value="Genomic_DNA"/>
</dbReference>
<keyword evidence="1" id="KW-0472">Membrane</keyword>
<sequence length="133" mass="15500">MLKGVVNQMMKTSSYFFKSPSFLLPWSYLMMSITIIGMLLLRSSILNEFGTEVIYFKLFILSLSIFSFTSAAKCFLIGHNIISINVIRRGFFGVYQRLFILIRAILCTTEWIWFLYGQASHPTLMKLLIYERP</sequence>
<feature type="transmembrane region" description="Helical" evidence="1">
    <location>
        <begin position="98"/>
        <end position="116"/>
    </location>
</feature>
<protein>
    <submittedName>
        <fullName evidence="2">Uncharacterized protein</fullName>
    </submittedName>
</protein>
<dbReference type="KEGG" id="tva:4763003"/>
<dbReference type="RefSeq" id="XP_001317364.1">
    <property type="nucleotide sequence ID" value="XM_001317329.1"/>
</dbReference>
<evidence type="ECO:0000313" key="2">
    <source>
        <dbReference type="EMBL" id="EAY05141.1"/>
    </source>
</evidence>
<keyword evidence="3" id="KW-1185">Reference proteome</keyword>